<feature type="domain" description="Non-haem dioxygenase N-terminal" evidence="3">
    <location>
        <begin position="54"/>
        <end position="157"/>
    </location>
</feature>
<dbReference type="PANTHER" id="PTHR47990">
    <property type="entry name" value="2-OXOGLUTARATE (2OG) AND FE(II)-DEPENDENT OXYGENASE SUPERFAMILY PROTEIN-RELATED"/>
    <property type="match status" value="1"/>
</dbReference>
<organism evidence="4 5">
    <name type="scientific">Tripterygium wilfordii</name>
    <name type="common">Thunder God vine</name>
    <dbReference type="NCBI Taxonomy" id="458696"/>
    <lineage>
        <taxon>Eukaryota</taxon>
        <taxon>Viridiplantae</taxon>
        <taxon>Streptophyta</taxon>
        <taxon>Embryophyta</taxon>
        <taxon>Tracheophyta</taxon>
        <taxon>Spermatophyta</taxon>
        <taxon>Magnoliopsida</taxon>
        <taxon>eudicotyledons</taxon>
        <taxon>Gunneridae</taxon>
        <taxon>Pentapetalae</taxon>
        <taxon>rosids</taxon>
        <taxon>fabids</taxon>
        <taxon>Celastrales</taxon>
        <taxon>Celastraceae</taxon>
        <taxon>Tripterygium</taxon>
    </lineage>
</organism>
<dbReference type="GO" id="GO:0046872">
    <property type="term" value="F:metal ion binding"/>
    <property type="evidence" value="ECO:0007669"/>
    <property type="project" value="UniProtKB-KW"/>
</dbReference>
<proteinExistence type="predicted"/>
<dbReference type="InterPro" id="IPR026992">
    <property type="entry name" value="DIOX_N"/>
</dbReference>
<evidence type="ECO:0000313" key="5">
    <source>
        <dbReference type="Proteomes" id="UP000593562"/>
    </source>
</evidence>
<dbReference type="EMBL" id="JAAARO010000002">
    <property type="protein sequence ID" value="KAF5751781.1"/>
    <property type="molecule type" value="Genomic_DNA"/>
</dbReference>
<name>A0A7J7DZS5_TRIWF</name>
<dbReference type="AlphaFoldDB" id="A0A7J7DZS5"/>
<dbReference type="Pfam" id="PF14226">
    <property type="entry name" value="DIOX_N"/>
    <property type="match status" value="1"/>
</dbReference>
<protein>
    <submittedName>
        <fullName evidence="4">Gibberellin 20-oxidase family protein</fullName>
    </submittedName>
</protein>
<comment type="caution">
    <text evidence="4">The sequence shown here is derived from an EMBL/GenBank/DDBJ whole genome shotgun (WGS) entry which is preliminary data.</text>
</comment>
<evidence type="ECO:0000256" key="2">
    <source>
        <dbReference type="ARBA" id="ARBA00023004"/>
    </source>
</evidence>
<evidence type="ECO:0000259" key="3">
    <source>
        <dbReference type="Pfam" id="PF14226"/>
    </source>
</evidence>
<evidence type="ECO:0000256" key="1">
    <source>
        <dbReference type="ARBA" id="ARBA00022723"/>
    </source>
</evidence>
<keyword evidence="2" id="KW-0408">Iron</keyword>
<dbReference type="InterPro" id="IPR027443">
    <property type="entry name" value="IPNS-like_sf"/>
</dbReference>
<keyword evidence="1" id="KW-0479">Metal-binding</keyword>
<sequence>MDSTTSMSITSLLQNGVPVVESTLLQKQPNLPNEFLWPHKDLVSFHTQEELQEPLIDLKGFMEGDEVATARAVEFVKDACLNHGVFQVINHGVDQDIINAAHQETDAFFKLPSEKKLRGKRKPGEAYGHSGAHAERFSSRLPWKETLSFEYHNNDDSKLVVVDYFKSAFGEDFEHSGSVYQRYCEAMKTLSLALFELLGMSLGGTV</sequence>
<dbReference type="Gene3D" id="2.60.120.330">
    <property type="entry name" value="B-lactam Antibiotic, Isopenicillin N Synthase, Chain"/>
    <property type="match status" value="1"/>
</dbReference>
<gene>
    <name evidence="4" type="ORF">HS088_TW02G00799</name>
</gene>
<reference evidence="4 5" key="1">
    <citation type="journal article" date="2020" name="Nat. Commun.">
        <title>Genome of Tripterygium wilfordii and identification of cytochrome P450 involved in triptolide biosynthesis.</title>
        <authorList>
            <person name="Tu L."/>
            <person name="Su P."/>
            <person name="Zhang Z."/>
            <person name="Gao L."/>
            <person name="Wang J."/>
            <person name="Hu T."/>
            <person name="Zhou J."/>
            <person name="Zhang Y."/>
            <person name="Zhao Y."/>
            <person name="Liu Y."/>
            <person name="Song Y."/>
            <person name="Tong Y."/>
            <person name="Lu Y."/>
            <person name="Yang J."/>
            <person name="Xu C."/>
            <person name="Jia M."/>
            <person name="Peters R.J."/>
            <person name="Huang L."/>
            <person name="Gao W."/>
        </authorList>
    </citation>
    <scope>NUCLEOTIDE SEQUENCE [LARGE SCALE GENOMIC DNA]</scope>
    <source>
        <strain evidence="5">cv. XIE 37</strain>
        <tissue evidence="4">Leaf</tissue>
    </source>
</reference>
<dbReference type="InterPro" id="IPR050231">
    <property type="entry name" value="Iron_ascorbate_oxido_reductase"/>
</dbReference>
<evidence type="ECO:0000313" key="4">
    <source>
        <dbReference type="EMBL" id="KAF5751781.1"/>
    </source>
</evidence>
<accession>A0A7J7DZS5</accession>
<dbReference type="SUPFAM" id="SSF51197">
    <property type="entry name" value="Clavaminate synthase-like"/>
    <property type="match status" value="1"/>
</dbReference>
<keyword evidence="5" id="KW-1185">Reference proteome</keyword>
<dbReference type="InParanoid" id="A0A7J7DZS5"/>
<dbReference type="Proteomes" id="UP000593562">
    <property type="component" value="Unassembled WGS sequence"/>
</dbReference>